<dbReference type="InterPro" id="IPR048046">
    <property type="entry name" value="Transpos_IS607"/>
</dbReference>
<dbReference type="Gene3D" id="3.40.50.1390">
    <property type="entry name" value="Resolvase, N-terminal catalytic domain"/>
    <property type="match status" value="1"/>
</dbReference>
<keyword evidence="3" id="KW-0233">DNA recombination</keyword>
<name>A0A6C0EEN0_9ZZZZ</name>
<organism evidence="5">
    <name type="scientific">viral metagenome</name>
    <dbReference type="NCBI Taxonomy" id="1070528"/>
    <lineage>
        <taxon>unclassified sequences</taxon>
        <taxon>metagenomes</taxon>
        <taxon>organismal metagenomes</taxon>
    </lineage>
</organism>
<evidence type="ECO:0000313" key="5">
    <source>
        <dbReference type="EMBL" id="QHT26709.1"/>
    </source>
</evidence>
<dbReference type="Pfam" id="PF00239">
    <property type="entry name" value="Resolvase"/>
    <property type="match status" value="1"/>
</dbReference>
<dbReference type="GO" id="GO:0003677">
    <property type="term" value="F:DNA binding"/>
    <property type="evidence" value="ECO:0007669"/>
    <property type="project" value="UniProtKB-KW"/>
</dbReference>
<evidence type="ECO:0000256" key="1">
    <source>
        <dbReference type="ARBA" id="ARBA00022908"/>
    </source>
</evidence>
<dbReference type="PROSITE" id="PS51736">
    <property type="entry name" value="RECOMBINASES_3"/>
    <property type="match status" value="1"/>
</dbReference>
<dbReference type="SMART" id="SM00857">
    <property type="entry name" value="Resolvase"/>
    <property type="match status" value="1"/>
</dbReference>
<feature type="domain" description="Resolvase/invertase-type recombinase catalytic" evidence="4">
    <location>
        <begin position="22"/>
        <end position="163"/>
    </location>
</feature>
<dbReference type="NCBIfam" id="NF033518">
    <property type="entry name" value="transpos_IS607"/>
    <property type="match status" value="1"/>
</dbReference>
<proteinExistence type="predicted"/>
<dbReference type="PANTHER" id="PTHR36172:SF1">
    <property type="entry name" value="RESOLVASE-RELATED"/>
    <property type="match status" value="1"/>
</dbReference>
<dbReference type="SUPFAM" id="SSF53041">
    <property type="entry name" value="Resolvase-like"/>
    <property type="match status" value="1"/>
</dbReference>
<dbReference type="InterPro" id="IPR051491">
    <property type="entry name" value="Recombinase/Transposase-rel"/>
</dbReference>
<sequence>MCLEKMCNGIYYNDKIEKDTIKNFIYCRVSSRKQMDNLSQQIEFVKSKHPEYASYESISDVASGINFKRKGLSTILDACLQGNVGEIVVAHRDRLCRFGFDLLKLIVEKQGGKITVIDDDIHKSTKQELSEDLLSIIHIYSCRQMGKRSYKIKCDKDIKSSSSNECLSTEDN</sequence>
<dbReference type="GO" id="GO:0000150">
    <property type="term" value="F:DNA strand exchange activity"/>
    <property type="evidence" value="ECO:0007669"/>
    <property type="project" value="InterPro"/>
</dbReference>
<protein>
    <recommendedName>
        <fullName evidence="4">Resolvase/invertase-type recombinase catalytic domain-containing protein</fullName>
    </recommendedName>
</protein>
<dbReference type="PANTHER" id="PTHR36172">
    <property type="match status" value="1"/>
</dbReference>
<evidence type="ECO:0000259" key="4">
    <source>
        <dbReference type="PROSITE" id="PS51736"/>
    </source>
</evidence>
<dbReference type="AlphaFoldDB" id="A0A6C0EEN0"/>
<reference evidence="5" key="1">
    <citation type="journal article" date="2020" name="Nature">
        <title>Giant virus diversity and host interactions through global metagenomics.</title>
        <authorList>
            <person name="Schulz F."/>
            <person name="Roux S."/>
            <person name="Paez-Espino D."/>
            <person name="Jungbluth S."/>
            <person name="Walsh D.A."/>
            <person name="Denef V.J."/>
            <person name="McMahon K.D."/>
            <person name="Konstantinidis K.T."/>
            <person name="Eloe-Fadrosh E.A."/>
            <person name="Kyrpides N.C."/>
            <person name="Woyke T."/>
        </authorList>
    </citation>
    <scope>NUCLEOTIDE SEQUENCE</scope>
    <source>
        <strain evidence="5">GVMAG-M-3300023179-2</strain>
    </source>
</reference>
<keyword evidence="1" id="KW-0229">DNA integration</keyword>
<accession>A0A6C0EEN0</accession>
<dbReference type="InterPro" id="IPR006118">
    <property type="entry name" value="Recombinase_CS"/>
</dbReference>
<dbReference type="InterPro" id="IPR006119">
    <property type="entry name" value="Resolv_N"/>
</dbReference>
<dbReference type="EMBL" id="MN739800">
    <property type="protein sequence ID" value="QHT26709.1"/>
    <property type="molecule type" value="Genomic_DNA"/>
</dbReference>
<evidence type="ECO:0000256" key="3">
    <source>
        <dbReference type="ARBA" id="ARBA00023172"/>
    </source>
</evidence>
<dbReference type="InterPro" id="IPR036162">
    <property type="entry name" value="Resolvase-like_N_sf"/>
</dbReference>
<dbReference type="PROSITE" id="PS00397">
    <property type="entry name" value="RECOMBINASES_1"/>
    <property type="match status" value="1"/>
</dbReference>
<evidence type="ECO:0000256" key="2">
    <source>
        <dbReference type="ARBA" id="ARBA00023125"/>
    </source>
</evidence>
<keyword evidence="2" id="KW-0238">DNA-binding</keyword>
<dbReference type="GO" id="GO:0015074">
    <property type="term" value="P:DNA integration"/>
    <property type="evidence" value="ECO:0007669"/>
    <property type="project" value="UniProtKB-KW"/>
</dbReference>
<dbReference type="Gene3D" id="1.10.287.2170">
    <property type="match status" value="1"/>
</dbReference>